<reference evidence="4 5" key="1">
    <citation type="submission" date="2019-05" db="EMBL/GenBank/DDBJ databases">
        <title>OXA-830, a novel chromosomally encoded expanded-spectrum class D beta-lactamase in Aeromonas simiae.</title>
        <authorList>
            <person name="Zhou W."/>
            <person name="Chen Q."/>
        </authorList>
    </citation>
    <scope>NUCLEOTIDE SEQUENCE [LARGE SCALE GENOMIC DNA]</scope>
    <source>
        <strain evidence="4 5">A6</strain>
    </source>
</reference>
<evidence type="ECO:0000313" key="5">
    <source>
        <dbReference type="Proteomes" id="UP000594034"/>
    </source>
</evidence>
<comment type="similarity">
    <text evidence="1">Belongs to the UPF0319 family.</text>
</comment>
<evidence type="ECO:0000256" key="1">
    <source>
        <dbReference type="ARBA" id="ARBA00008490"/>
    </source>
</evidence>
<dbReference type="InterPro" id="IPR018635">
    <property type="entry name" value="UPF0319"/>
</dbReference>
<dbReference type="PANTHER" id="PTHR38108:SF1">
    <property type="entry name" value="UPF0319 PROTEIN YCCT"/>
    <property type="match status" value="1"/>
</dbReference>
<keyword evidence="2 3" id="KW-0732">Signal</keyword>
<organism evidence="4 5">
    <name type="scientific">Aeromonas simiae</name>
    <dbReference type="NCBI Taxonomy" id="218936"/>
    <lineage>
        <taxon>Bacteria</taxon>
        <taxon>Pseudomonadati</taxon>
        <taxon>Pseudomonadota</taxon>
        <taxon>Gammaproteobacteria</taxon>
        <taxon>Aeromonadales</taxon>
        <taxon>Aeromonadaceae</taxon>
        <taxon>Aeromonas</taxon>
    </lineage>
</organism>
<proteinExistence type="inferred from homology"/>
<dbReference type="Pfam" id="PF09829">
    <property type="entry name" value="DUF2057"/>
    <property type="match status" value="1"/>
</dbReference>
<evidence type="ECO:0000313" key="4">
    <source>
        <dbReference type="EMBL" id="QFI54395.1"/>
    </source>
</evidence>
<dbReference type="RefSeq" id="WP_193003875.1">
    <property type="nucleotide sequence ID" value="NZ_CP040449.1"/>
</dbReference>
<dbReference type="AlphaFoldDB" id="A0A5J6WYJ3"/>
<evidence type="ECO:0000256" key="2">
    <source>
        <dbReference type="ARBA" id="ARBA00022729"/>
    </source>
</evidence>
<dbReference type="PANTHER" id="PTHR38108">
    <property type="entry name" value="UPF0319 PROTEIN YCCT"/>
    <property type="match status" value="1"/>
</dbReference>
<evidence type="ECO:0000256" key="3">
    <source>
        <dbReference type="SAM" id="SignalP"/>
    </source>
</evidence>
<protein>
    <submittedName>
        <fullName evidence="4">DUF2057 domain-containing protein</fullName>
    </submittedName>
</protein>
<dbReference type="EMBL" id="CP040449">
    <property type="protein sequence ID" value="QFI54395.1"/>
    <property type="molecule type" value="Genomic_DNA"/>
</dbReference>
<gene>
    <name evidence="4" type="ORF">FE240_06620</name>
</gene>
<name>A0A5J6WYJ3_9GAMM</name>
<feature type="chain" id="PRO_5023924193" evidence="3">
    <location>
        <begin position="22"/>
        <end position="221"/>
    </location>
</feature>
<accession>A0A5J6WYJ3</accession>
<dbReference type="KEGG" id="asim:FE240_06620"/>
<sequence>MKLTVLLPALAGMVWGNVALADATLEVMPPYVLQLLDGHGVNAKLLEKSHNVRLQDGKHQLVVSFEGNYSTRNETKLVTAEPLVFNFESSNGQKLTLDYKKPRSESEAREFTKVQDVQLKDKVTGQQLQSDRFVMPKVEGFQLTRDYQQELLAMGKAFNQPKTVAVPTAAVMAASNNEPLQVAPTKAQSSPEALTQLQEWYNKADAETRKAFQIWIIQQQQ</sequence>
<feature type="signal peptide" evidence="3">
    <location>
        <begin position="1"/>
        <end position="21"/>
    </location>
</feature>
<dbReference type="Proteomes" id="UP000594034">
    <property type="component" value="Chromosome"/>
</dbReference>
<keyword evidence="5" id="KW-1185">Reference proteome</keyword>